<evidence type="ECO:0000313" key="4">
    <source>
        <dbReference type="Proteomes" id="UP000067683"/>
    </source>
</evidence>
<protein>
    <recommendedName>
        <fullName evidence="5">HEAT repeat domain-containing protein</fullName>
    </recommendedName>
</protein>
<dbReference type="Gene3D" id="1.25.10.10">
    <property type="entry name" value="Leucine-rich Repeat Variant"/>
    <property type="match status" value="1"/>
</dbReference>
<proteinExistence type="predicted"/>
<keyword evidence="2" id="KW-0472">Membrane</keyword>
<keyword evidence="2" id="KW-0812">Transmembrane</keyword>
<evidence type="ECO:0000256" key="1">
    <source>
        <dbReference type="ARBA" id="ARBA00022737"/>
    </source>
</evidence>
<dbReference type="InterPro" id="IPR016024">
    <property type="entry name" value="ARM-type_fold"/>
</dbReference>
<accession>A0A0U2PCB5</accession>
<dbReference type="Proteomes" id="UP000067683">
    <property type="component" value="Chromosome"/>
</dbReference>
<dbReference type="OrthoDB" id="2112914at2"/>
<gene>
    <name evidence="3" type="ORF">AUC31_11500</name>
</gene>
<evidence type="ECO:0000313" key="3">
    <source>
        <dbReference type="EMBL" id="ALS75783.1"/>
    </source>
</evidence>
<keyword evidence="2" id="KW-1133">Transmembrane helix</keyword>
<organism evidence="3 4">
    <name type="scientific">Planococcus rifietoensis</name>
    <dbReference type="NCBI Taxonomy" id="200991"/>
    <lineage>
        <taxon>Bacteria</taxon>
        <taxon>Bacillati</taxon>
        <taxon>Bacillota</taxon>
        <taxon>Bacilli</taxon>
        <taxon>Bacillales</taxon>
        <taxon>Caryophanaceae</taxon>
        <taxon>Planococcus</taxon>
    </lineage>
</organism>
<dbReference type="AlphaFoldDB" id="A0A0U2PCB5"/>
<dbReference type="Pfam" id="PF02985">
    <property type="entry name" value="HEAT"/>
    <property type="match status" value="1"/>
</dbReference>
<evidence type="ECO:0008006" key="5">
    <source>
        <dbReference type="Google" id="ProtNLM"/>
    </source>
</evidence>
<dbReference type="InterPro" id="IPR011989">
    <property type="entry name" value="ARM-like"/>
</dbReference>
<dbReference type="SUPFAM" id="SSF48371">
    <property type="entry name" value="ARM repeat"/>
    <property type="match status" value="1"/>
</dbReference>
<evidence type="ECO:0000256" key="2">
    <source>
        <dbReference type="SAM" id="Phobius"/>
    </source>
</evidence>
<dbReference type="STRING" id="200991.AUC31_11500"/>
<dbReference type="KEGG" id="prt:AUC31_11500"/>
<dbReference type="RefSeq" id="WP_058382486.1">
    <property type="nucleotide sequence ID" value="NZ_CP013659.2"/>
</dbReference>
<keyword evidence="4" id="KW-1185">Reference proteome</keyword>
<reference evidence="3" key="1">
    <citation type="submission" date="2016-01" db="EMBL/GenBank/DDBJ databases">
        <title>Complete genome of Planococcus rifietoensis type strain M8.</title>
        <authorList>
            <person name="See-Too W.S."/>
        </authorList>
    </citation>
    <scope>NUCLEOTIDE SEQUENCE [LARGE SCALE GENOMIC DNA]</scope>
    <source>
        <strain evidence="3">M8</strain>
    </source>
</reference>
<dbReference type="EMBL" id="CP013659">
    <property type="protein sequence ID" value="ALS75783.1"/>
    <property type="molecule type" value="Genomic_DNA"/>
</dbReference>
<keyword evidence="1" id="KW-0677">Repeat</keyword>
<name>A0A0U2PCB5_9BACL</name>
<feature type="transmembrane region" description="Helical" evidence="2">
    <location>
        <begin position="6"/>
        <end position="26"/>
    </location>
</feature>
<sequence>MNLSHFWILIASLFLGQLLLLLILAWRKQQSNKREAAINSQYDALTDSFSSYMMDPSDERFIEELKASPYQLVVLERLLNHYVSVTKAGADSPAVSRLSEEFLSTRYMKMLKRGNWAMRMNTLYFIEDFRMESLVPQLKEKLAKSSRLDQETQQLIRTLASLNETVAIEALAKHPDAPARLYIDVFKRLDELTKLDELNAALNEENDNQTLKHSAISYIGMAGMTLFLPRIEEELQHPEMEMRIQALKAILHLQYMNSPSALAPFFQSAAWPERMFAAQIAGKLQLSRYKETLGELLGDPVWWVRYSSAEALTQFSEGDIVLTHFAESHPDRYARDMANQWKTSLLGSEQ</sequence>
<dbReference type="InterPro" id="IPR000357">
    <property type="entry name" value="HEAT"/>
</dbReference>